<dbReference type="GO" id="GO:0016758">
    <property type="term" value="F:hexosyltransferase activity"/>
    <property type="evidence" value="ECO:0007669"/>
    <property type="project" value="TreeGrafter"/>
</dbReference>
<dbReference type="STRING" id="34097.SAMN02745150_00261"/>
<organism evidence="4 5">
    <name type="scientific">Brevinema andersonii</name>
    <dbReference type="NCBI Taxonomy" id="34097"/>
    <lineage>
        <taxon>Bacteria</taxon>
        <taxon>Pseudomonadati</taxon>
        <taxon>Spirochaetota</taxon>
        <taxon>Spirochaetia</taxon>
        <taxon>Brevinematales</taxon>
        <taxon>Brevinemataceae</taxon>
        <taxon>Brevinema</taxon>
    </lineage>
</organism>
<dbReference type="PANTHER" id="PTHR34136">
    <property type="match status" value="1"/>
</dbReference>
<evidence type="ECO:0000313" key="4">
    <source>
        <dbReference type="EMBL" id="SFB69309.1"/>
    </source>
</evidence>
<evidence type="ECO:0000256" key="2">
    <source>
        <dbReference type="ARBA" id="ARBA00022679"/>
    </source>
</evidence>
<keyword evidence="3" id="KW-0472">Membrane</keyword>
<evidence type="ECO:0000313" key="5">
    <source>
        <dbReference type="Proteomes" id="UP000240042"/>
    </source>
</evidence>
<name>A0A1I1D2S5_BREAD</name>
<gene>
    <name evidence="4" type="ORF">SAMN02745150_00261</name>
</gene>
<dbReference type="PANTHER" id="PTHR34136:SF1">
    <property type="entry name" value="UDP-N-ACETYL-D-MANNOSAMINURONIC ACID TRANSFERASE"/>
    <property type="match status" value="1"/>
</dbReference>
<dbReference type="Proteomes" id="UP000240042">
    <property type="component" value="Unassembled WGS sequence"/>
</dbReference>
<proteinExistence type="predicted"/>
<dbReference type="EMBL" id="FOKY01000001">
    <property type="protein sequence ID" value="SFB69309.1"/>
    <property type="molecule type" value="Genomic_DNA"/>
</dbReference>
<sequence>MKFSEYKIFKVKVTDVSRDEWRNYLYDRFHHKKYARIIILTEKKFFQALFNRELFETINQAEVVLCASSLVSWFSYHMYGKVIKPALAVTYVLDALSVASECQSMVSFYGSTKNILFTTVQKVSKSFQGIRIVSAYPEKIALKEMGKVFIAIRKTAANLGLFNLGNDKYQELWINKNFALFKNGVVIGCDDSFEIIAGRKSVPPLSMQDKGLLGLHEILTHPFNIAKIFRFFVLIIMYFWYVVTGQQKKLGNNRS</sequence>
<accession>A0A1I1D2S5</accession>
<reference evidence="5" key="1">
    <citation type="submission" date="2016-10" db="EMBL/GenBank/DDBJ databases">
        <authorList>
            <person name="Varghese N."/>
            <person name="Submissions S."/>
        </authorList>
    </citation>
    <scope>NUCLEOTIDE SEQUENCE [LARGE SCALE GENOMIC DNA]</scope>
    <source>
        <strain evidence="5">ATCC 43811</strain>
    </source>
</reference>
<evidence type="ECO:0000256" key="3">
    <source>
        <dbReference type="SAM" id="Phobius"/>
    </source>
</evidence>
<keyword evidence="3" id="KW-0812">Transmembrane</keyword>
<keyword evidence="1" id="KW-0328">Glycosyltransferase</keyword>
<protein>
    <submittedName>
        <fullName evidence="4">Polymer biosynthesis protein, WecB/TagA/CpsF family</fullName>
    </submittedName>
</protein>
<dbReference type="RefSeq" id="WP_092317520.1">
    <property type="nucleotide sequence ID" value="NZ_FOKY01000001.1"/>
</dbReference>
<keyword evidence="3" id="KW-1133">Transmembrane helix</keyword>
<dbReference type="AlphaFoldDB" id="A0A1I1D2S5"/>
<keyword evidence="2" id="KW-0808">Transferase</keyword>
<feature type="transmembrane region" description="Helical" evidence="3">
    <location>
        <begin position="228"/>
        <end position="244"/>
    </location>
</feature>
<dbReference type="Pfam" id="PF03808">
    <property type="entry name" value="Glyco_tran_WecG"/>
    <property type="match status" value="1"/>
</dbReference>
<dbReference type="OrthoDB" id="357801at2"/>
<keyword evidence="5" id="KW-1185">Reference proteome</keyword>
<evidence type="ECO:0000256" key="1">
    <source>
        <dbReference type="ARBA" id="ARBA00022676"/>
    </source>
</evidence>
<dbReference type="InterPro" id="IPR004629">
    <property type="entry name" value="WecG_TagA_CpsF"/>
</dbReference>